<accession>A0ABN1PNU7</accession>
<dbReference type="Gene3D" id="1.10.357.10">
    <property type="entry name" value="Tetracycline Repressor, domain 2"/>
    <property type="match status" value="1"/>
</dbReference>
<dbReference type="InterPro" id="IPR050109">
    <property type="entry name" value="HTH-type_TetR-like_transc_reg"/>
</dbReference>
<gene>
    <name evidence="5" type="ORF">GCM10009559_18140</name>
</gene>
<dbReference type="InterPro" id="IPR009057">
    <property type="entry name" value="Homeodomain-like_sf"/>
</dbReference>
<keyword evidence="1 2" id="KW-0238">DNA-binding</keyword>
<dbReference type="SUPFAM" id="SSF46689">
    <property type="entry name" value="Homeodomain-like"/>
    <property type="match status" value="1"/>
</dbReference>
<reference evidence="5 6" key="1">
    <citation type="journal article" date="2019" name="Int. J. Syst. Evol. Microbiol.">
        <title>The Global Catalogue of Microorganisms (GCM) 10K type strain sequencing project: providing services to taxonomists for standard genome sequencing and annotation.</title>
        <authorList>
            <consortium name="The Broad Institute Genomics Platform"/>
            <consortium name="The Broad Institute Genome Sequencing Center for Infectious Disease"/>
            <person name="Wu L."/>
            <person name="Ma J."/>
        </authorList>
    </citation>
    <scope>NUCLEOTIDE SEQUENCE [LARGE SCALE GENOMIC DNA]</scope>
    <source>
        <strain evidence="5 6">JCM 11117</strain>
    </source>
</reference>
<evidence type="ECO:0000259" key="4">
    <source>
        <dbReference type="PROSITE" id="PS50977"/>
    </source>
</evidence>
<protein>
    <submittedName>
        <fullName evidence="5">TetR/AcrR family transcriptional regulator</fullName>
    </submittedName>
</protein>
<comment type="caution">
    <text evidence="5">The sequence shown here is derived from an EMBL/GenBank/DDBJ whole genome shotgun (WGS) entry which is preliminary data.</text>
</comment>
<dbReference type="SUPFAM" id="SSF48498">
    <property type="entry name" value="Tetracyclin repressor-like, C-terminal domain"/>
    <property type="match status" value="1"/>
</dbReference>
<feature type="region of interest" description="Disordered" evidence="3">
    <location>
        <begin position="1"/>
        <end position="46"/>
    </location>
</feature>
<evidence type="ECO:0000256" key="2">
    <source>
        <dbReference type="PROSITE-ProRule" id="PRU00335"/>
    </source>
</evidence>
<feature type="domain" description="HTH tetR-type" evidence="4">
    <location>
        <begin position="45"/>
        <end position="105"/>
    </location>
</feature>
<sequence>MTRAIDLLGPEPTSPVRTAPDGRIPRVTSRGRRAPTPHERRRDPERTKARILDAATAEFAAKGFAGARVSGIATRAGVNQQLIAYYFDGKEGLYREVGRRWRAHEAEAVPDDLPFAEAVRRYVRASVQDLQGRLLAWEGLADTGADDGAEARERAERLRHEVEVIRERRETGEIDEAFDPAALHLILTSAANALAVYPHLARGLLGGDARSPEVVERYAEQLALVVGRLGR</sequence>
<dbReference type="InterPro" id="IPR001647">
    <property type="entry name" value="HTH_TetR"/>
</dbReference>
<feature type="DNA-binding region" description="H-T-H motif" evidence="2">
    <location>
        <begin position="68"/>
        <end position="87"/>
    </location>
</feature>
<dbReference type="PRINTS" id="PR00455">
    <property type="entry name" value="HTHTETR"/>
</dbReference>
<dbReference type="Pfam" id="PF00440">
    <property type="entry name" value="TetR_N"/>
    <property type="match status" value="1"/>
</dbReference>
<dbReference type="PROSITE" id="PS50977">
    <property type="entry name" value="HTH_TETR_2"/>
    <property type="match status" value="1"/>
</dbReference>
<organism evidence="5 6">
    <name type="scientific">Pseudonocardia zijingensis</name>
    <dbReference type="NCBI Taxonomy" id="153376"/>
    <lineage>
        <taxon>Bacteria</taxon>
        <taxon>Bacillati</taxon>
        <taxon>Actinomycetota</taxon>
        <taxon>Actinomycetes</taxon>
        <taxon>Pseudonocardiales</taxon>
        <taxon>Pseudonocardiaceae</taxon>
        <taxon>Pseudonocardia</taxon>
    </lineage>
</organism>
<keyword evidence="6" id="KW-1185">Reference proteome</keyword>
<proteinExistence type="predicted"/>
<dbReference type="InterPro" id="IPR041467">
    <property type="entry name" value="Sco4008_C"/>
</dbReference>
<dbReference type="EMBL" id="BAAAHP010000050">
    <property type="protein sequence ID" value="GAA0930662.1"/>
    <property type="molecule type" value="Genomic_DNA"/>
</dbReference>
<name>A0ABN1PNU7_9PSEU</name>
<dbReference type="Proteomes" id="UP001499967">
    <property type="component" value="Unassembled WGS sequence"/>
</dbReference>
<evidence type="ECO:0000313" key="5">
    <source>
        <dbReference type="EMBL" id="GAA0930662.1"/>
    </source>
</evidence>
<dbReference type="InterPro" id="IPR036271">
    <property type="entry name" value="Tet_transcr_reg_TetR-rel_C_sf"/>
</dbReference>
<evidence type="ECO:0000256" key="3">
    <source>
        <dbReference type="SAM" id="MobiDB-lite"/>
    </source>
</evidence>
<feature type="compositionally biased region" description="Basic and acidic residues" evidence="3">
    <location>
        <begin position="36"/>
        <end position="46"/>
    </location>
</feature>
<dbReference type="PANTHER" id="PTHR30328">
    <property type="entry name" value="TRANSCRIPTIONAL REPRESSOR"/>
    <property type="match status" value="1"/>
</dbReference>
<dbReference type="PANTHER" id="PTHR30328:SF54">
    <property type="entry name" value="HTH-TYPE TRANSCRIPTIONAL REPRESSOR SCO4008"/>
    <property type="match status" value="1"/>
</dbReference>
<evidence type="ECO:0000313" key="6">
    <source>
        <dbReference type="Proteomes" id="UP001499967"/>
    </source>
</evidence>
<dbReference type="Pfam" id="PF17926">
    <property type="entry name" value="TetR_C_21"/>
    <property type="match status" value="1"/>
</dbReference>
<evidence type="ECO:0000256" key="1">
    <source>
        <dbReference type="ARBA" id="ARBA00023125"/>
    </source>
</evidence>